<dbReference type="EMBL" id="MARB01000004">
    <property type="protein sequence ID" value="ODJ88794.1"/>
    <property type="molecule type" value="Genomic_DNA"/>
</dbReference>
<evidence type="ECO:0000313" key="2">
    <source>
        <dbReference type="Proteomes" id="UP000094769"/>
    </source>
</evidence>
<reference evidence="1 2" key="1">
    <citation type="submission" date="2016-06" db="EMBL/GenBank/DDBJ databases">
        <title>Genome sequence of endosymbiont of Candidatus Endolucinida thiodiazotropha.</title>
        <authorList>
            <person name="Poehlein A."/>
            <person name="Koenig S."/>
            <person name="Heiden S.E."/>
            <person name="Thuermer A."/>
            <person name="Voget S."/>
            <person name="Daniel R."/>
            <person name="Markert S."/>
            <person name="Gros O."/>
            <person name="Schweder T."/>
        </authorList>
    </citation>
    <scope>NUCLEOTIDE SEQUENCE [LARGE SCALE GENOMIC DNA]</scope>
    <source>
        <strain evidence="1 2">COS</strain>
    </source>
</reference>
<evidence type="ECO:0000313" key="1">
    <source>
        <dbReference type="EMBL" id="ODJ88794.1"/>
    </source>
</evidence>
<sequence>MIPINYQVTGEEEYSFRIEIDGDGNYTVHTGTYATQKPRLGKLTTHQESELQHAVKSLRSFNEHPKPGDGQAFQAKLVVGEGEQQVVYTFWEGALEEDEELASLVRQLEVI</sequence>
<organism evidence="1 2">
    <name type="scientific">Candidatus Thiodiazotropha endolucinida</name>
    <dbReference type="NCBI Taxonomy" id="1655433"/>
    <lineage>
        <taxon>Bacteria</taxon>
        <taxon>Pseudomonadati</taxon>
        <taxon>Pseudomonadota</taxon>
        <taxon>Gammaproteobacteria</taxon>
        <taxon>Chromatiales</taxon>
        <taxon>Sedimenticolaceae</taxon>
        <taxon>Candidatus Thiodiazotropha</taxon>
    </lineage>
</organism>
<proteinExistence type="predicted"/>
<keyword evidence="2" id="KW-1185">Reference proteome</keyword>
<name>A0A7Z1AH67_9GAMM</name>
<dbReference type="Proteomes" id="UP000094769">
    <property type="component" value="Unassembled WGS sequence"/>
</dbReference>
<accession>A0A7Z1AH67</accession>
<dbReference type="OrthoDB" id="5768665at2"/>
<protein>
    <submittedName>
        <fullName evidence="1">Uncharacterized protein</fullName>
    </submittedName>
</protein>
<dbReference type="RefSeq" id="WP_069121652.1">
    <property type="nucleotide sequence ID" value="NZ_MARB01000004.1"/>
</dbReference>
<comment type="caution">
    <text evidence="1">The sequence shown here is derived from an EMBL/GenBank/DDBJ whole genome shotgun (WGS) entry which is preliminary data.</text>
</comment>
<gene>
    <name evidence="1" type="ORF">CODIS_08880</name>
</gene>
<dbReference type="AlphaFoldDB" id="A0A7Z1AH67"/>